<keyword evidence="10" id="KW-0995">Kinetochore</keyword>
<accession>A0AAW0E422</accession>
<proteinExistence type="inferred from homology"/>
<evidence type="ECO:0000313" key="16">
    <source>
        <dbReference type="EMBL" id="KAK7058612.1"/>
    </source>
</evidence>
<dbReference type="GO" id="GO:0042729">
    <property type="term" value="C:DASH complex"/>
    <property type="evidence" value="ECO:0007669"/>
    <property type="project" value="InterPro"/>
</dbReference>
<dbReference type="GO" id="GO:0044732">
    <property type="term" value="C:mitotic spindle pole body"/>
    <property type="evidence" value="ECO:0007669"/>
    <property type="project" value="TreeGrafter"/>
</dbReference>
<keyword evidence="7" id="KW-0963">Cytoplasm</keyword>
<evidence type="ECO:0000256" key="5">
    <source>
        <dbReference type="ARBA" id="ARBA00020497"/>
    </source>
</evidence>
<sequence length="281" mass="30890">MSRQSQLPAPPTTPHKTPLRRVSQGSLFALSRSGAYPDAPHGLGFLEPAMSEFTDEIDTLQANVEGMKRLSDSLGTFNESFASWLYIMDMNALTTDWPQAPNDASFELFRRREERDALAAIEAEKAKFKPPLPSAHEADVTRGEKTGISTAISETDITTTGDVSEKQAGKAAPAKKVVKGKKPKMTAKERKERNMELEKIVSYLPLEFRGSDPGLRRNLDAVVEGLMDAPGQTVKLTDLIKPPDLPQARVNKCLIALVNRKIVTKDSSTGQVLYHWQGVSS</sequence>
<gene>
    <name evidence="16" type="primary">DAM1</name>
    <name evidence="16" type="ORF">VNI00_002248</name>
</gene>
<name>A0AAW0E422_9AGAR</name>
<protein>
    <recommendedName>
        <fullName evidence="5">DASH complex subunit DAM1</fullName>
    </recommendedName>
    <alternativeName>
        <fullName evidence="14">Outer kinetochore protein DAM1</fullName>
    </alternativeName>
</protein>
<keyword evidence="8" id="KW-0493">Microtubule</keyword>
<dbReference type="InterPro" id="IPR013962">
    <property type="entry name" value="DASH_Dam1"/>
</dbReference>
<evidence type="ECO:0000256" key="2">
    <source>
        <dbReference type="ARBA" id="ARBA00004186"/>
    </source>
</evidence>
<reference evidence="16 17" key="1">
    <citation type="submission" date="2024-01" db="EMBL/GenBank/DDBJ databases">
        <title>A draft genome for a cacao thread blight-causing isolate of Paramarasmius palmivorus.</title>
        <authorList>
            <person name="Baruah I.K."/>
            <person name="Bukari Y."/>
            <person name="Amoako-Attah I."/>
            <person name="Meinhardt L.W."/>
            <person name="Bailey B.A."/>
            <person name="Cohen S.P."/>
        </authorList>
    </citation>
    <scope>NUCLEOTIDE SEQUENCE [LARGE SCALE GENOMIC DNA]</scope>
    <source>
        <strain evidence="16 17">GH-12</strain>
    </source>
</reference>
<organism evidence="16 17">
    <name type="scientific">Paramarasmius palmivorus</name>
    <dbReference type="NCBI Taxonomy" id="297713"/>
    <lineage>
        <taxon>Eukaryota</taxon>
        <taxon>Fungi</taxon>
        <taxon>Dikarya</taxon>
        <taxon>Basidiomycota</taxon>
        <taxon>Agaricomycotina</taxon>
        <taxon>Agaricomycetes</taxon>
        <taxon>Agaricomycetidae</taxon>
        <taxon>Agaricales</taxon>
        <taxon>Marasmiineae</taxon>
        <taxon>Marasmiaceae</taxon>
        <taxon>Paramarasmius</taxon>
    </lineage>
</organism>
<dbReference type="PANTHER" id="PTHR28113:SF1">
    <property type="entry name" value="DASH COMPLEX SUBUNIT DAM1"/>
    <property type="match status" value="1"/>
</dbReference>
<feature type="region of interest" description="Disordered" evidence="15">
    <location>
        <begin position="148"/>
        <end position="187"/>
    </location>
</feature>
<evidence type="ECO:0000256" key="8">
    <source>
        <dbReference type="ARBA" id="ARBA00022701"/>
    </source>
</evidence>
<keyword evidence="9" id="KW-0159">Chromosome partition</keyword>
<evidence type="ECO:0000256" key="7">
    <source>
        <dbReference type="ARBA" id="ARBA00022490"/>
    </source>
</evidence>
<dbReference type="Pfam" id="PF08653">
    <property type="entry name" value="DASH_Dam1"/>
    <property type="match status" value="1"/>
</dbReference>
<comment type="similarity">
    <text evidence="4">Belongs to the DASH complex DAM1 family.</text>
</comment>
<evidence type="ECO:0000256" key="9">
    <source>
        <dbReference type="ARBA" id="ARBA00022829"/>
    </source>
</evidence>
<keyword evidence="17" id="KW-1185">Reference proteome</keyword>
<dbReference type="PANTHER" id="PTHR28113">
    <property type="entry name" value="DASH COMPLEX SUBUNIT DAM1"/>
    <property type="match status" value="1"/>
</dbReference>
<keyword evidence="13" id="KW-0137">Centromere</keyword>
<feature type="region of interest" description="Disordered" evidence="15">
    <location>
        <begin position="1"/>
        <end position="21"/>
    </location>
</feature>
<comment type="subcellular location">
    <subcellularLocation>
        <location evidence="3">Chromosome</location>
        <location evidence="3">Centromere</location>
        <location evidence="3">Kinetochore</location>
    </subcellularLocation>
    <subcellularLocation>
        <location evidence="2">Cytoplasm</location>
        <location evidence="2">Cytoskeleton</location>
        <location evidence="2">Spindle</location>
    </subcellularLocation>
    <subcellularLocation>
        <location evidence="1">Nucleus</location>
    </subcellularLocation>
</comment>
<keyword evidence="6" id="KW-0158">Chromosome</keyword>
<evidence type="ECO:0000313" key="17">
    <source>
        <dbReference type="Proteomes" id="UP001383192"/>
    </source>
</evidence>
<dbReference type="EMBL" id="JAYKXP010000005">
    <property type="protein sequence ID" value="KAK7058612.1"/>
    <property type="molecule type" value="Genomic_DNA"/>
</dbReference>
<dbReference type="GO" id="GO:1990537">
    <property type="term" value="C:mitotic spindle polar microtubule"/>
    <property type="evidence" value="ECO:0007669"/>
    <property type="project" value="TreeGrafter"/>
</dbReference>
<evidence type="ECO:0000256" key="14">
    <source>
        <dbReference type="ARBA" id="ARBA00030453"/>
    </source>
</evidence>
<evidence type="ECO:0000256" key="13">
    <source>
        <dbReference type="ARBA" id="ARBA00023328"/>
    </source>
</evidence>
<evidence type="ECO:0000256" key="1">
    <source>
        <dbReference type="ARBA" id="ARBA00004123"/>
    </source>
</evidence>
<evidence type="ECO:0000256" key="12">
    <source>
        <dbReference type="ARBA" id="ARBA00023242"/>
    </source>
</evidence>
<dbReference type="GO" id="GO:1990758">
    <property type="term" value="P:mitotic sister chromatid biorientation"/>
    <property type="evidence" value="ECO:0007669"/>
    <property type="project" value="TreeGrafter"/>
</dbReference>
<evidence type="ECO:0000256" key="4">
    <source>
        <dbReference type="ARBA" id="ARBA00010073"/>
    </source>
</evidence>
<feature type="compositionally biased region" description="Basic residues" evidence="15">
    <location>
        <begin position="176"/>
        <end position="185"/>
    </location>
</feature>
<evidence type="ECO:0000256" key="15">
    <source>
        <dbReference type="SAM" id="MobiDB-lite"/>
    </source>
</evidence>
<evidence type="ECO:0000256" key="3">
    <source>
        <dbReference type="ARBA" id="ARBA00004629"/>
    </source>
</evidence>
<keyword evidence="11" id="KW-0206">Cytoskeleton</keyword>
<keyword evidence="12" id="KW-0539">Nucleus</keyword>
<feature type="compositionally biased region" description="Polar residues" evidence="15">
    <location>
        <begin position="148"/>
        <end position="162"/>
    </location>
</feature>
<dbReference type="AlphaFoldDB" id="A0AAW0E422"/>
<comment type="caution">
    <text evidence="16">The sequence shown here is derived from an EMBL/GenBank/DDBJ whole genome shotgun (WGS) entry which is preliminary data.</text>
</comment>
<evidence type="ECO:0000256" key="6">
    <source>
        <dbReference type="ARBA" id="ARBA00022454"/>
    </source>
</evidence>
<evidence type="ECO:0000256" key="11">
    <source>
        <dbReference type="ARBA" id="ARBA00023212"/>
    </source>
</evidence>
<dbReference type="Proteomes" id="UP001383192">
    <property type="component" value="Unassembled WGS sequence"/>
</dbReference>
<evidence type="ECO:0000256" key="10">
    <source>
        <dbReference type="ARBA" id="ARBA00022838"/>
    </source>
</evidence>